<organism evidence="20 21">
    <name type="scientific">Camelina sativa</name>
    <name type="common">False flax</name>
    <name type="synonym">Myagrum sativum</name>
    <dbReference type="NCBI Taxonomy" id="90675"/>
    <lineage>
        <taxon>Eukaryota</taxon>
        <taxon>Viridiplantae</taxon>
        <taxon>Streptophyta</taxon>
        <taxon>Embryophyta</taxon>
        <taxon>Tracheophyta</taxon>
        <taxon>Spermatophyta</taxon>
        <taxon>Magnoliopsida</taxon>
        <taxon>eudicotyledons</taxon>
        <taxon>Gunneridae</taxon>
        <taxon>Pentapetalae</taxon>
        <taxon>rosids</taxon>
        <taxon>malvids</taxon>
        <taxon>Brassicales</taxon>
        <taxon>Brassicaceae</taxon>
        <taxon>Camelineae</taxon>
        <taxon>Camelina</taxon>
    </lineage>
</organism>
<feature type="signal peptide" evidence="18">
    <location>
        <begin position="1"/>
        <end position="26"/>
    </location>
</feature>
<dbReference type="InterPro" id="IPR001245">
    <property type="entry name" value="Ser-Thr/Tyr_kinase_cat_dom"/>
</dbReference>
<comment type="subcellular location">
    <subcellularLocation>
        <location evidence="1">Membrane</location>
        <topology evidence="1">Single-pass membrane protein</topology>
    </subcellularLocation>
</comment>
<comment type="catalytic activity">
    <reaction evidence="14">
        <text>L-threonyl-[protein] + ATP = O-phospho-L-threonyl-[protein] + ADP + H(+)</text>
        <dbReference type="Rhea" id="RHEA:46608"/>
        <dbReference type="Rhea" id="RHEA-COMP:11060"/>
        <dbReference type="Rhea" id="RHEA-COMP:11605"/>
        <dbReference type="ChEBI" id="CHEBI:15378"/>
        <dbReference type="ChEBI" id="CHEBI:30013"/>
        <dbReference type="ChEBI" id="CHEBI:30616"/>
        <dbReference type="ChEBI" id="CHEBI:61977"/>
        <dbReference type="ChEBI" id="CHEBI:456216"/>
        <dbReference type="EC" id="2.7.11.1"/>
    </reaction>
</comment>
<dbReference type="RefSeq" id="XP_010510551.2">
    <property type="nucleotide sequence ID" value="XM_010512249.2"/>
</dbReference>
<evidence type="ECO:0000256" key="13">
    <source>
        <dbReference type="ARBA" id="ARBA00023136"/>
    </source>
</evidence>
<evidence type="ECO:0000256" key="8">
    <source>
        <dbReference type="ARBA" id="ARBA00022737"/>
    </source>
</evidence>
<evidence type="ECO:0000256" key="4">
    <source>
        <dbReference type="ARBA" id="ARBA00022614"/>
    </source>
</evidence>
<sequence length="890" mass="100186">MWKNMKRILLTLAVIEIFSIIHLVQPQNQDGFISLDCGMPIDESPYTDPDSGLVFTSDSVVIQTGESGRVEKAFDNIHIKPYLVMRYFPEGLRNCYTLNVTRNTTYHIGAMFLYGNYDGLNTYPNFDLYLGPNKWETIDLERYKNGTWVGMIHTPRSSSLEMCLVKTGTTFPLISTIEIRPFGNNTYGPRPGSLSTLRYFFNDTSSNIRYPHDIHDRIWSPYYHEYLEWRIINTTFSISSPGIYETPKLALATAATPLNDSLPLEIYWSTKPPTAAVYVYLHFAEIQALRANETREFDIYFNENSNYSAFSPPKLEQRTITFSTVQCPEGFCSLRLVRTKKSTLPPLINAIEAFSIIEFPFAETNPSDVSAIKNIKDTYRLSKISWQGDPCVPQDVFWEHLKCNYTEISSPPRITSLNLSSQGLTGIIVPSIQNLTQLQELDLSNNTLTGEVPKYLAKMKSLLVINLSKNKLSGSIPQALLDRQNDGLLLIYQENPELCRVNSCIVKEKKKFLVPVVASVASVVVIIVISLLIFVIRKKMVSADKQPTKSGTVEDSGDSYESEPSFLTKNRRFTHDEVTTMTNNFQRVLGEGGFGVVYHGLINGAEQIAVKVLSQSSAQGYKQFKAEVELLLRVHHINLVNLVGYCDEGEHLGLIYEYMPNGDLKQHLSGKWSGSVLSWKTRLIITVDAAQGLEYLHTGCKPAMVHRDVKSSNILLDEHFQAKLADFGLSRSFPTANETYVSTVVAGTPGYLDPEYYQTNWLSEKSDVYSFGIVLLEIITNRPIIQHAREKTHIVEWVGLMLQKGDIRSIIDPNLQQDYDSGSVWKALELAMSCVNPSSARRPNMSRVVNDLKDCLAYDTSRRGGSVDMDSKGSVDVSMNFGTEGIPKAR</sequence>
<keyword evidence="4" id="KW-0433">Leucine-rich repeat</keyword>
<dbReference type="Gene3D" id="3.80.10.10">
    <property type="entry name" value="Ribonuclease Inhibitor"/>
    <property type="match status" value="1"/>
</dbReference>
<evidence type="ECO:0000256" key="1">
    <source>
        <dbReference type="ARBA" id="ARBA00004167"/>
    </source>
</evidence>
<evidence type="ECO:0000313" key="20">
    <source>
        <dbReference type="Proteomes" id="UP000694864"/>
    </source>
</evidence>
<comment type="catalytic activity">
    <reaction evidence="15">
        <text>L-seryl-[protein] + ATP = O-phospho-L-seryl-[protein] + ADP + H(+)</text>
        <dbReference type="Rhea" id="RHEA:17989"/>
        <dbReference type="Rhea" id="RHEA-COMP:9863"/>
        <dbReference type="Rhea" id="RHEA-COMP:11604"/>
        <dbReference type="ChEBI" id="CHEBI:15378"/>
        <dbReference type="ChEBI" id="CHEBI:29999"/>
        <dbReference type="ChEBI" id="CHEBI:30616"/>
        <dbReference type="ChEBI" id="CHEBI:83421"/>
        <dbReference type="ChEBI" id="CHEBI:456216"/>
        <dbReference type="EC" id="2.7.11.1"/>
    </reaction>
</comment>
<evidence type="ECO:0000256" key="7">
    <source>
        <dbReference type="ARBA" id="ARBA00022729"/>
    </source>
</evidence>
<dbReference type="PROSITE" id="PS00107">
    <property type="entry name" value="PROTEIN_KINASE_ATP"/>
    <property type="match status" value="1"/>
</dbReference>
<evidence type="ECO:0000256" key="2">
    <source>
        <dbReference type="ARBA" id="ARBA00012513"/>
    </source>
</evidence>
<evidence type="ECO:0000256" key="18">
    <source>
        <dbReference type="SAM" id="SignalP"/>
    </source>
</evidence>
<evidence type="ECO:0000256" key="5">
    <source>
        <dbReference type="ARBA" id="ARBA00022679"/>
    </source>
</evidence>
<dbReference type="PANTHER" id="PTHR45631">
    <property type="entry name" value="OS07G0107800 PROTEIN-RELATED"/>
    <property type="match status" value="1"/>
</dbReference>
<keyword evidence="5" id="KW-0808">Transferase</keyword>
<proteinExistence type="predicted"/>
<evidence type="ECO:0000256" key="11">
    <source>
        <dbReference type="ARBA" id="ARBA00022840"/>
    </source>
</evidence>
<dbReference type="PROSITE" id="PS50011">
    <property type="entry name" value="PROTEIN_KINASE_DOM"/>
    <property type="match status" value="1"/>
</dbReference>
<evidence type="ECO:0000313" key="21">
    <source>
        <dbReference type="RefSeq" id="XP_010510551.2"/>
    </source>
</evidence>
<feature type="transmembrane region" description="Helical" evidence="17">
    <location>
        <begin position="512"/>
        <end position="536"/>
    </location>
</feature>
<dbReference type="Gene3D" id="1.10.510.10">
    <property type="entry name" value="Transferase(Phosphotransferase) domain 1"/>
    <property type="match status" value="1"/>
</dbReference>
<keyword evidence="20" id="KW-1185">Reference proteome</keyword>
<dbReference type="Pfam" id="PF07714">
    <property type="entry name" value="PK_Tyr_Ser-Thr"/>
    <property type="match status" value="1"/>
</dbReference>
<gene>
    <name evidence="21" type="primary">LOC104786798</name>
</gene>
<dbReference type="PANTHER" id="PTHR45631:SF124">
    <property type="entry name" value="LEUCINE-RICH REPEAT PROTEIN KINASE FAMILY PROTEIN"/>
    <property type="match status" value="1"/>
</dbReference>
<evidence type="ECO:0000256" key="17">
    <source>
        <dbReference type="SAM" id="Phobius"/>
    </source>
</evidence>
<evidence type="ECO:0000256" key="16">
    <source>
        <dbReference type="PROSITE-ProRule" id="PRU10141"/>
    </source>
</evidence>
<keyword evidence="10" id="KW-0418">Kinase</keyword>
<dbReference type="InterPro" id="IPR017441">
    <property type="entry name" value="Protein_kinase_ATP_BS"/>
</dbReference>
<feature type="domain" description="Protein kinase" evidence="19">
    <location>
        <begin position="583"/>
        <end position="856"/>
    </location>
</feature>
<dbReference type="PROSITE" id="PS00108">
    <property type="entry name" value="PROTEIN_KINASE_ST"/>
    <property type="match status" value="1"/>
</dbReference>
<dbReference type="SUPFAM" id="SSF56112">
    <property type="entry name" value="Protein kinase-like (PK-like)"/>
    <property type="match status" value="1"/>
</dbReference>
<dbReference type="Gene3D" id="3.30.200.20">
    <property type="entry name" value="Phosphorylase Kinase, domain 1"/>
    <property type="match status" value="1"/>
</dbReference>
<dbReference type="GeneID" id="104786798"/>
<keyword evidence="6 17" id="KW-0812">Transmembrane</keyword>
<dbReference type="InterPro" id="IPR008271">
    <property type="entry name" value="Ser/Thr_kinase_AS"/>
</dbReference>
<dbReference type="EC" id="2.7.11.1" evidence="2"/>
<evidence type="ECO:0000256" key="10">
    <source>
        <dbReference type="ARBA" id="ARBA00022777"/>
    </source>
</evidence>
<evidence type="ECO:0000256" key="6">
    <source>
        <dbReference type="ARBA" id="ARBA00022692"/>
    </source>
</evidence>
<keyword evidence="8" id="KW-0677">Repeat</keyword>
<dbReference type="InterPro" id="IPR001611">
    <property type="entry name" value="Leu-rich_rpt"/>
</dbReference>
<dbReference type="Pfam" id="PF12819">
    <property type="entry name" value="Malectin_like"/>
    <property type="match status" value="1"/>
</dbReference>
<feature type="chain" id="PRO_5047432779" description="non-specific serine/threonine protein kinase" evidence="18">
    <location>
        <begin position="27"/>
        <end position="890"/>
    </location>
</feature>
<keyword evidence="13 17" id="KW-0472">Membrane</keyword>
<dbReference type="CDD" id="cd14066">
    <property type="entry name" value="STKc_IRAK"/>
    <property type="match status" value="1"/>
</dbReference>
<evidence type="ECO:0000259" key="19">
    <source>
        <dbReference type="PROSITE" id="PS50011"/>
    </source>
</evidence>
<dbReference type="InterPro" id="IPR000719">
    <property type="entry name" value="Prot_kinase_dom"/>
</dbReference>
<feature type="binding site" evidence="16">
    <location>
        <position position="611"/>
    </location>
    <ligand>
        <name>ATP</name>
        <dbReference type="ChEBI" id="CHEBI:30616"/>
    </ligand>
</feature>
<dbReference type="Pfam" id="PF13855">
    <property type="entry name" value="LRR_8"/>
    <property type="match status" value="1"/>
</dbReference>
<dbReference type="SMART" id="SM00220">
    <property type="entry name" value="S_TKc"/>
    <property type="match status" value="1"/>
</dbReference>
<evidence type="ECO:0000256" key="14">
    <source>
        <dbReference type="ARBA" id="ARBA00047899"/>
    </source>
</evidence>
<keyword evidence="9 16" id="KW-0547">Nucleotide-binding</keyword>
<reference evidence="21" key="2">
    <citation type="submission" date="2025-08" db="UniProtKB">
        <authorList>
            <consortium name="RefSeq"/>
        </authorList>
    </citation>
    <scope>IDENTIFICATION</scope>
    <source>
        <tissue evidence="21">Leaf</tissue>
    </source>
</reference>
<protein>
    <recommendedName>
        <fullName evidence="2">non-specific serine/threonine protein kinase</fullName>
        <ecNumber evidence="2">2.7.11.1</ecNumber>
    </recommendedName>
</protein>
<dbReference type="Proteomes" id="UP000694864">
    <property type="component" value="Chromosome 5"/>
</dbReference>
<evidence type="ECO:0000256" key="3">
    <source>
        <dbReference type="ARBA" id="ARBA00022527"/>
    </source>
</evidence>
<keyword evidence="12 17" id="KW-1133">Transmembrane helix</keyword>
<evidence type="ECO:0000256" key="15">
    <source>
        <dbReference type="ARBA" id="ARBA00048679"/>
    </source>
</evidence>
<accession>A0ABM0Z535</accession>
<evidence type="ECO:0000256" key="12">
    <source>
        <dbReference type="ARBA" id="ARBA00022989"/>
    </source>
</evidence>
<evidence type="ECO:0000256" key="9">
    <source>
        <dbReference type="ARBA" id="ARBA00022741"/>
    </source>
</evidence>
<reference evidence="20" key="1">
    <citation type="journal article" date="2014" name="Nat. Commun.">
        <title>The emerging biofuel crop Camelina sativa retains a highly undifferentiated hexaploid genome structure.</title>
        <authorList>
            <person name="Kagale S."/>
            <person name="Koh C."/>
            <person name="Nixon J."/>
            <person name="Bollina V."/>
            <person name="Clarke W.E."/>
            <person name="Tuteja R."/>
            <person name="Spillane C."/>
            <person name="Robinson S.J."/>
            <person name="Links M.G."/>
            <person name="Clarke C."/>
            <person name="Higgins E.E."/>
            <person name="Huebert T."/>
            <person name="Sharpe A.G."/>
            <person name="Parkin I.A."/>
        </authorList>
    </citation>
    <scope>NUCLEOTIDE SEQUENCE [LARGE SCALE GENOMIC DNA]</scope>
    <source>
        <strain evidence="20">cv. DH55</strain>
    </source>
</reference>
<keyword evidence="3" id="KW-0723">Serine/threonine-protein kinase</keyword>
<dbReference type="SUPFAM" id="SSF52058">
    <property type="entry name" value="L domain-like"/>
    <property type="match status" value="1"/>
</dbReference>
<keyword evidence="11 16" id="KW-0067">ATP-binding</keyword>
<name>A0ABM0Z535_CAMSA</name>
<keyword evidence="7 18" id="KW-0732">Signal</keyword>
<dbReference type="InterPro" id="IPR032675">
    <property type="entry name" value="LRR_dom_sf"/>
</dbReference>
<dbReference type="InterPro" id="IPR024788">
    <property type="entry name" value="Malectin-like_Carb-bd_dom"/>
</dbReference>
<dbReference type="InterPro" id="IPR011009">
    <property type="entry name" value="Kinase-like_dom_sf"/>
</dbReference>